<gene>
    <name evidence="1" type="ORF">TNCT_739041</name>
</gene>
<keyword evidence="2" id="KW-1185">Reference proteome</keyword>
<accession>A0A8X6GWE9</accession>
<comment type="caution">
    <text evidence="1">The sequence shown here is derived from an EMBL/GenBank/DDBJ whole genome shotgun (WGS) entry which is preliminary data.</text>
</comment>
<organism evidence="1 2">
    <name type="scientific">Trichonephila clavata</name>
    <name type="common">Joro spider</name>
    <name type="synonym">Nephila clavata</name>
    <dbReference type="NCBI Taxonomy" id="2740835"/>
    <lineage>
        <taxon>Eukaryota</taxon>
        <taxon>Metazoa</taxon>
        <taxon>Ecdysozoa</taxon>
        <taxon>Arthropoda</taxon>
        <taxon>Chelicerata</taxon>
        <taxon>Arachnida</taxon>
        <taxon>Araneae</taxon>
        <taxon>Araneomorphae</taxon>
        <taxon>Entelegynae</taxon>
        <taxon>Araneoidea</taxon>
        <taxon>Nephilidae</taxon>
        <taxon>Trichonephila</taxon>
    </lineage>
</organism>
<evidence type="ECO:0000313" key="1">
    <source>
        <dbReference type="EMBL" id="GFR12452.1"/>
    </source>
</evidence>
<protein>
    <submittedName>
        <fullName evidence="1">Uncharacterized protein</fullName>
    </submittedName>
</protein>
<name>A0A8X6GWE9_TRICU</name>
<dbReference type="EMBL" id="BMAO01016971">
    <property type="protein sequence ID" value="GFR12452.1"/>
    <property type="molecule type" value="Genomic_DNA"/>
</dbReference>
<evidence type="ECO:0000313" key="2">
    <source>
        <dbReference type="Proteomes" id="UP000887116"/>
    </source>
</evidence>
<dbReference type="AlphaFoldDB" id="A0A8X6GWE9"/>
<reference evidence="1" key="1">
    <citation type="submission" date="2020-07" db="EMBL/GenBank/DDBJ databases">
        <title>Multicomponent nature underlies the extraordinary mechanical properties of spider dragline silk.</title>
        <authorList>
            <person name="Kono N."/>
            <person name="Nakamura H."/>
            <person name="Mori M."/>
            <person name="Yoshida Y."/>
            <person name="Ohtoshi R."/>
            <person name="Malay A.D."/>
            <person name="Moran D.A.P."/>
            <person name="Tomita M."/>
            <person name="Numata K."/>
            <person name="Arakawa K."/>
        </authorList>
    </citation>
    <scope>NUCLEOTIDE SEQUENCE</scope>
</reference>
<sequence length="83" mass="9178">MHLSWEPTFVPKKSLGNQLAFPQKGPDCLSEQKETIQPGIFLYRLSVELPLRTSTLADLWLGCLSNFSMTNLLSASEANPAVV</sequence>
<dbReference type="Proteomes" id="UP000887116">
    <property type="component" value="Unassembled WGS sequence"/>
</dbReference>
<proteinExistence type="predicted"/>